<name>A0ABN3LVP6_STRLO</name>
<dbReference type="Proteomes" id="UP001501777">
    <property type="component" value="Unassembled WGS sequence"/>
</dbReference>
<gene>
    <name evidence="2" type="ORF">GCM10010276_30320</name>
</gene>
<dbReference type="EMBL" id="BAAASG010000007">
    <property type="protein sequence ID" value="GAA2489381.1"/>
    <property type="molecule type" value="Genomic_DNA"/>
</dbReference>
<comment type="caution">
    <text evidence="2">The sequence shown here is derived from an EMBL/GenBank/DDBJ whole genome shotgun (WGS) entry which is preliminary data.</text>
</comment>
<feature type="compositionally biased region" description="Basic and acidic residues" evidence="1">
    <location>
        <begin position="192"/>
        <end position="210"/>
    </location>
</feature>
<protein>
    <submittedName>
        <fullName evidence="2">Uncharacterized protein</fullName>
    </submittedName>
</protein>
<feature type="compositionally biased region" description="Basic and acidic residues" evidence="1">
    <location>
        <begin position="135"/>
        <end position="158"/>
    </location>
</feature>
<keyword evidence="3" id="KW-1185">Reference proteome</keyword>
<feature type="region of interest" description="Disordered" evidence="1">
    <location>
        <begin position="64"/>
        <end position="252"/>
    </location>
</feature>
<reference evidence="2 3" key="1">
    <citation type="journal article" date="2019" name="Int. J. Syst. Evol. Microbiol.">
        <title>The Global Catalogue of Microorganisms (GCM) 10K type strain sequencing project: providing services to taxonomists for standard genome sequencing and annotation.</title>
        <authorList>
            <consortium name="The Broad Institute Genomics Platform"/>
            <consortium name="The Broad Institute Genome Sequencing Center for Infectious Disease"/>
            <person name="Wu L."/>
            <person name="Ma J."/>
        </authorList>
    </citation>
    <scope>NUCLEOTIDE SEQUENCE [LARGE SCALE GENOMIC DNA]</scope>
    <source>
        <strain evidence="2 3">JCM 4395</strain>
    </source>
</reference>
<feature type="compositionally biased region" description="Basic and acidic residues" evidence="1">
    <location>
        <begin position="111"/>
        <end position="123"/>
    </location>
</feature>
<evidence type="ECO:0000313" key="3">
    <source>
        <dbReference type="Proteomes" id="UP001501777"/>
    </source>
</evidence>
<feature type="compositionally biased region" description="Basic and acidic residues" evidence="1">
    <location>
        <begin position="25"/>
        <end position="38"/>
    </location>
</feature>
<feature type="compositionally biased region" description="Pro residues" evidence="1">
    <location>
        <begin position="176"/>
        <end position="185"/>
    </location>
</feature>
<sequence length="252" mass="26000">MAAGREGVPYVDLGHQAPHRHHPPDRREQRVVADEGGRRAGRTPGDPVAQAYRLYGNARVEGGLEDGATEGALSASAPGAALGEDPDGLTVAQRVRDAGDGFRQGAQPVAVDEKGAAGRERAGHGPVPDVGLGEHAGRADGGEKRDVQPGDVVGDHEQAAGGRGGAGDTDLDPCGPHDPPAPPLHQPGGDPPAERRQHDPGEHQGHDCRHPQHGTGYGRGGPPRLDARLGGAGRAGLPDAHQAGTRERKCRR</sequence>
<proteinExistence type="predicted"/>
<feature type="compositionally biased region" description="Low complexity" evidence="1">
    <location>
        <begin position="71"/>
        <end position="83"/>
    </location>
</feature>
<evidence type="ECO:0000256" key="1">
    <source>
        <dbReference type="SAM" id="MobiDB-lite"/>
    </source>
</evidence>
<organism evidence="2 3">
    <name type="scientific">Streptomyces longisporus</name>
    <dbReference type="NCBI Taxonomy" id="1948"/>
    <lineage>
        <taxon>Bacteria</taxon>
        <taxon>Bacillati</taxon>
        <taxon>Actinomycetota</taxon>
        <taxon>Actinomycetes</taxon>
        <taxon>Kitasatosporales</taxon>
        <taxon>Streptomycetaceae</taxon>
        <taxon>Streptomyces</taxon>
    </lineage>
</organism>
<evidence type="ECO:0000313" key="2">
    <source>
        <dbReference type="EMBL" id="GAA2489381.1"/>
    </source>
</evidence>
<accession>A0ABN3LVP6</accession>
<feature type="region of interest" description="Disordered" evidence="1">
    <location>
        <begin position="1"/>
        <end position="48"/>
    </location>
</feature>